<dbReference type="PaxDb" id="121845-A0A3Q0J0P7"/>
<dbReference type="Proteomes" id="UP000079169">
    <property type="component" value="Unplaced"/>
</dbReference>
<organism evidence="3 4">
    <name type="scientific">Diaphorina citri</name>
    <name type="common">Asian citrus psyllid</name>
    <dbReference type="NCBI Taxonomy" id="121845"/>
    <lineage>
        <taxon>Eukaryota</taxon>
        <taxon>Metazoa</taxon>
        <taxon>Ecdysozoa</taxon>
        <taxon>Arthropoda</taxon>
        <taxon>Hexapoda</taxon>
        <taxon>Insecta</taxon>
        <taxon>Pterygota</taxon>
        <taxon>Neoptera</taxon>
        <taxon>Paraneoptera</taxon>
        <taxon>Hemiptera</taxon>
        <taxon>Sternorrhyncha</taxon>
        <taxon>Psylloidea</taxon>
        <taxon>Psyllidae</taxon>
        <taxon>Diaphorininae</taxon>
        <taxon>Diaphorina</taxon>
    </lineage>
</organism>
<dbReference type="InterPro" id="IPR020556">
    <property type="entry name" value="Amidase_CS"/>
</dbReference>
<dbReference type="GeneID" id="113467953"/>
<dbReference type="GO" id="GO:0012505">
    <property type="term" value="C:endomembrane system"/>
    <property type="evidence" value="ECO:0007669"/>
    <property type="project" value="TreeGrafter"/>
</dbReference>
<dbReference type="STRING" id="121845.A0A3Q0J0P7"/>
<evidence type="ECO:0000259" key="2">
    <source>
        <dbReference type="Pfam" id="PF01425"/>
    </source>
</evidence>
<dbReference type="PANTHER" id="PTHR43372">
    <property type="entry name" value="FATTY-ACID AMIDE HYDROLASE"/>
    <property type="match status" value="1"/>
</dbReference>
<evidence type="ECO:0000256" key="1">
    <source>
        <dbReference type="ARBA" id="ARBA00009199"/>
    </source>
</evidence>
<dbReference type="PANTHER" id="PTHR43372:SF4">
    <property type="entry name" value="FATTY-ACID AMIDE HYDROLASE 2"/>
    <property type="match status" value="1"/>
</dbReference>
<evidence type="ECO:0000313" key="4">
    <source>
        <dbReference type="RefSeq" id="XP_026680285.1"/>
    </source>
</evidence>
<dbReference type="RefSeq" id="XP_026680285.1">
    <property type="nucleotide sequence ID" value="XM_026824484.1"/>
</dbReference>
<protein>
    <submittedName>
        <fullName evidence="4">Fatty-acid amide hydrolase 2-A-like</fullName>
    </submittedName>
</protein>
<evidence type="ECO:0000313" key="3">
    <source>
        <dbReference type="Proteomes" id="UP000079169"/>
    </source>
</evidence>
<dbReference type="Gene3D" id="3.90.1300.10">
    <property type="entry name" value="Amidase signature (AS) domain"/>
    <property type="match status" value="1"/>
</dbReference>
<name>A0A3Q0J0P7_DIACI</name>
<keyword evidence="3" id="KW-1185">Reference proteome</keyword>
<dbReference type="SUPFAM" id="SSF75304">
    <property type="entry name" value="Amidase signature (AS) enzymes"/>
    <property type="match status" value="1"/>
</dbReference>
<dbReference type="KEGG" id="dci:113467953"/>
<comment type="similarity">
    <text evidence="1">Belongs to the amidase family.</text>
</comment>
<dbReference type="PROSITE" id="PS00571">
    <property type="entry name" value="AMIDASES"/>
    <property type="match status" value="1"/>
</dbReference>
<gene>
    <name evidence="4" type="primary">LOC113467953</name>
</gene>
<dbReference type="InterPro" id="IPR023631">
    <property type="entry name" value="Amidase_dom"/>
</dbReference>
<dbReference type="InterPro" id="IPR036928">
    <property type="entry name" value="AS_sf"/>
</dbReference>
<accession>A0A3Q0J0P7</accession>
<reference evidence="4" key="1">
    <citation type="submission" date="2025-08" db="UniProtKB">
        <authorList>
            <consortium name="RefSeq"/>
        </authorList>
    </citation>
    <scope>IDENTIFICATION</scope>
</reference>
<dbReference type="Pfam" id="PF01425">
    <property type="entry name" value="Amidase"/>
    <property type="match status" value="1"/>
</dbReference>
<dbReference type="AlphaFoldDB" id="A0A3Q0J0P7"/>
<dbReference type="InterPro" id="IPR052739">
    <property type="entry name" value="FAAH2"/>
</dbReference>
<proteinExistence type="inferred from homology"/>
<sequence>MVIEYKLSPWPNEYHNRLARRAEGLSNATGALKLKGRKASEDAPIVKILREAGAIPLCNTNVPELCTSWETTNYITGKTVNPYDFSRTPGGSSGGEAALISSAASVIGIGSDLAGSIRVPAMFTGIFGHKPSPGRSQTSDYWAMNI</sequence>
<feature type="domain" description="Amidase" evidence="2">
    <location>
        <begin position="23"/>
        <end position="135"/>
    </location>
</feature>